<dbReference type="EMBL" id="AM114193">
    <property type="protein sequence ID" value="CAJ36626.1"/>
    <property type="molecule type" value="Genomic_DNA"/>
</dbReference>
<keyword evidence="2" id="KW-1185">Reference proteome</keyword>
<accession>Q0W4R7</accession>
<dbReference type="SUPFAM" id="SSF46785">
    <property type="entry name" value="Winged helix' DNA-binding domain"/>
    <property type="match status" value="1"/>
</dbReference>
<dbReference type="Pfam" id="PF07381">
    <property type="entry name" value="EarA"/>
    <property type="match status" value="1"/>
</dbReference>
<reference evidence="1 2" key="1">
    <citation type="journal article" date="2006" name="Science">
        <title>Genome of rice cluster I archaea -- the key methane producers in the rice rhizosphere.</title>
        <authorList>
            <person name="Erkel C."/>
            <person name="Kube M."/>
            <person name="Reinhardt R."/>
            <person name="Liesack W."/>
        </authorList>
    </citation>
    <scope>NUCLEOTIDE SEQUENCE [LARGE SCALE GENOMIC DNA]</scope>
    <source>
        <strain evidence="2">DSM 22066 / NBRC 105507 / MRE50</strain>
    </source>
</reference>
<dbReference type="InterPro" id="IPR036390">
    <property type="entry name" value="WH_DNA-bd_sf"/>
</dbReference>
<dbReference type="Proteomes" id="UP000000663">
    <property type="component" value="Chromosome"/>
</dbReference>
<dbReference type="KEGG" id="rci:RCIX1339"/>
<protein>
    <recommendedName>
        <fullName evidence="3">ArnR1-like winged helix-turn-helix domain-containing protein</fullName>
    </recommendedName>
</protein>
<proteinExistence type="predicted"/>
<evidence type="ECO:0000313" key="1">
    <source>
        <dbReference type="EMBL" id="CAJ36626.1"/>
    </source>
</evidence>
<evidence type="ECO:0008006" key="3">
    <source>
        <dbReference type="Google" id="ProtNLM"/>
    </source>
</evidence>
<evidence type="ECO:0000313" key="2">
    <source>
        <dbReference type="Proteomes" id="UP000000663"/>
    </source>
</evidence>
<dbReference type="AlphaFoldDB" id="Q0W4R7"/>
<sequence length="121" mass="13781">MGEESDYEDYCQIMYAMRKSVVRMKILVYLFVCGEPRNIQQITNVVGTWPSHVRGAMWGMGKRYNAESSLLARGLVARLSGDINSNVTTYTLTEKGRAYVLLICTTPEFNRSVRAIIEQFT</sequence>
<name>Q0W4R7_METAR</name>
<organism evidence="1 2">
    <name type="scientific">Methanocella arvoryzae (strain DSM 22066 / NBRC 105507 / MRE50)</name>
    <dbReference type="NCBI Taxonomy" id="351160"/>
    <lineage>
        <taxon>Archaea</taxon>
        <taxon>Methanobacteriati</taxon>
        <taxon>Methanobacteriota</taxon>
        <taxon>Stenosarchaea group</taxon>
        <taxon>Methanomicrobia</taxon>
        <taxon>Methanocellales</taxon>
        <taxon>Methanocellaceae</taxon>
        <taxon>Methanocella</taxon>
    </lineage>
</organism>
<dbReference type="STRING" id="351160.RCIX1339"/>
<dbReference type="InterPro" id="IPR010863">
    <property type="entry name" value="EarA-like"/>
</dbReference>
<dbReference type="eggNOG" id="arCOG03422">
    <property type="taxonomic scope" value="Archaea"/>
</dbReference>
<gene>
    <name evidence="1" type="ORF">RCIX1339</name>
</gene>